<reference evidence="1 2" key="1">
    <citation type="submission" date="2020-08" db="EMBL/GenBank/DDBJ databases">
        <title>Genomic Encyclopedia of Type Strains, Phase IV (KMG-V): Genome sequencing to study the core and pangenomes of soil and plant-associated prokaryotes.</title>
        <authorList>
            <person name="Whitman W."/>
        </authorList>
    </citation>
    <scope>NUCLEOTIDE SEQUENCE [LARGE SCALE GENOMIC DNA]</scope>
    <source>
        <strain evidence="1 2">SEMIA 4064</strain>
    </source>
</reference>
<gene>
    <name evidence="1" type="ORF">GGD50_005885</name>
</gene>
<evidence type="ECO:0000313" key="1">
    <source>
        <dbReference type="EMBL" id="MBB5577233.1"/>
    </source>
</evidence>
<protein>
    <submittedName>
        <fullName evidence="1">Uncharacterized protein</fullName>
    </submittedName>
</protein>
<name>A0A7W9D4C7_9HYPH</name>
<dbReference type="Proteomes" id="UP000549882">
    <property type="component" value="Unassembled WGS sequence"/>
</dbReference>
<evidence type="ECO:0000313" key="2">
    <source>
        <dbReference type="Proteomes" id="UP000549882"/>
    </source>
</evidence>
<comment type="caution">
    <text evidence="1">The sequence shown here is derived from an EMBL/GenBank/DDBJ whole genome shotgun (WGS) entry which is preliminary data.</text>
</comment>
<organism evidence="1 2">
    <name type="scientific">Rhizobium paranaense</name>
    <dbReference type="NCBI Taxonomy" id="1650438"/>
    <lineage>
        <taxon>Bacteria</taxon>
        <taxon>Pseudomonadati</taxon>
        <taxon>Pseudomonadota</taxon>
        <taxon>Alphaproteobacteria</taxon>
        <taxon>Hyphomicrobiales</taxon>
        <taxon>Rhizobiaceae</taxon>
        <taxon>Rhizobium/Agrobacterium group</taxon>
        <taxon>Rhizobium</taxon>
    </lineage>
</organism>
<dbReference type="AlphaFoldDB" id="A0A7W9D4C7"/>
<dbReference type="EMBL" id="JACHBI010000018">
    <property type="protein sequence ID" value="MBB5577233.1"/>
    <property type="molecule type" value="Genomic_DNA"/>
</dbReference>
<sequence>MYWRGGQGHLKARQTSGLFSCDKISPGNRADCNKAWRLLAYGAKKDNLLRHLNDNSFAERRKTTDNA</sequence>
<accession>A0A7W9D4C7</accession>
<keyword evidence="2" id="KW-1185">Reference proteome</keyword>
<proteinExistence type="predicted"/>